<dbReference type="EMBL" id="CYXO01000007">
    <property type="protein sequence ID" value="CUN00213.1"/>
    <property type="molecule type" value="Genomic_DNA"/>
</dbReference>
<gene>
    <name evidence="2" type="ORF">ERS852573_01495</name>
</gene>
<feature type="region of interest" description="Disordered" evidence="1">
    <location>
        <begin position="279"/>
        <end position="317"/>
    </location>
</feature>
<protein>
    <submittedName>
        <fullName evidence="2">Uncharacterized protein</fullName>
    </submittedName>
</protein>
<name>A0A173TBI6_9FIRM</name>
<evidence type="ECO:0000313" key="2">
    <source>
        <dbReference type="EMBL" id="CUN00213.1"/>
    </source>
</evidence>
<feature type="compositionally biased region" description="Basic residues" evidence="1">
    <location>
        <begin position="301"/>
        <end position="310"/>
    </location>
</feature>
<dbReference type="RefSeq" id="WP_055214182.1">
    <property type="nucleotide sequence ID" value="NZ_CYXO01000007.1"/>
</dbReference>
<accession>A0A173TBI6</accession>
<organism evidence="2 3">
    <name type="scientific">Dorea longicatena</name>
    <dbReference type="NCBI Taxonomy" id="88431"/>
    <lineage>
        <taxon>Bacteria</taxon>
        <taxon>Bacillati</taxon>
        <taxon>Bacillota</taxon>
        <taxon>Clostridia</taxon>
        <taxon>Lachnospirales</taxon>
        <taxon>Lachnospiraceae</taxon>
        <taxon>Dorea</taxon>
    </lineage>
</organism>
<proteinExistence type="predicted"/>
<dbReference type="Proteomes" id="UP000095597">
    <property type="component" value="Unassembled WGS sequence"/>
</dbReference>
<dbReference type="OrthoDB" id="1653505at2"/>
<dbReference type="AlphaFoldDB" id="A0A173TBI6"/>
<sequence length="317" mass="36659">MPEQSRFENVDLFASLEAILKQNTGFFQSDFDIDKEIIAKAAASPHREDKTLLWFCRPSGTHCFRERDVFLKDTAPHNTWRFYMEQTSDRVLAYAIELTGKERGKIKGNLYELDYAKHYERVKEKELPADTVKLIYEHGERVQEAGRYFDGTPDPQLGKFERFEALPNDPDALQALLQEERRSREQLSPGDFKAHIATLRDGLIETEARRIVREMKRHDTPNSPNKTHFMAELSPAFMRLAATKDTDRLFSMLPYKTLSFSIIEGRHGTYALIDKGENRDREIRKPRPSIRAQLKADKAKTAPKKAAAKTKNHDMEV</sequence>
<evidence type="ECO:0000313" key="3">
    <source>
        <dbReference type="Proteomes" id="UP000095597"/>
    </source>
</evidence>
<evidence type="ECO:0000256" key="1">
    <source>
        <dbReference type="SAM" id="MobiDB-lite"/>
    </source>
</evidence>
<reference evidence="2 3" key="1">
    <citation type="submission" date="2015-09" db="EMBL/GenBank/DDBJ databases">
        <authorList>
            <consortium name="Pathogen Informatics"/>
        </authorList>
    </citation>
    <scope>NUCLEOTIDE SEQUENCE [LARGE SCALE GENOMIC DNA]</scope>
    <source>
        <strain evidence="2 3">2789STDY5834961</strain>
    </source>
</reference>